<gene>
    <name evidence="2" type="ORF">LCGC14_2231140</name>
</gene>
<dbReference type="InterPro" id="IPR041698">
    <property type="entry name" value="Methyltransf_25"/>
</dbReference>
<dbReference type="Gene3D" id="3.40.50.150">
    <property type="entry name" value="Vaccinia Virus protein VP39"/>
    <property type="match status" value="1"/>
</dbReference>
<name>A0A0F9DVX8_9ZZZZ</name>
<evidence type="ECO:0000313" key="2">
    <source>
        <dbReference type="EMBL" id="KKL57866.1"/>
    </source>
</evidence>
<dbReference type="SUPFAM" id="SSF53335">
    <property type="entry name" value="S-adenosyl-L-methionine-dependent methyltransferases"/>
    <property type="match status" value="1"/>
</dbReference>
<dbReference type="PANTHER" id="PTHR43591">
    <property type="entry name" value="METHYLTRANSFERASE"/>
    <property type="match status" value="1"/>
</dbReference>
<reference evidence="2" key="1">
    <citation type="journal article" date="2015" name="Nature">
        <title>Complex archaea that bridge the gap between prokaryotes and eukaryotes.</title>
        <authorList>
            <person name="Spang A."/>
            <person name="Saw J.H."/>
            <person name="Jorgensen S.L."/>
            <person name="Zaremba-Niedzwiedzka K."/>
            <person name="Martijn J."/>
            <person name="Lind A.E."/>
            <person name="van Eijk R."/>
            <person name="Schleper C."/>
            <person name="Guy L."/>
            <person name="Ettema T.J."/>
        </authorList>
    </citation>
    <scope>NUCLEOTIDE SEQUENCE</scope>
</reference>
<dbReference type="EMBL" id="LAZR01030015">
    <property type="protein sequence ID" value="KKL57866.1"/>
    <property type="molecule type" value="Genomic_DNA"/>
</dbReference>
<proteinExistence type="predicted"/>
<dbReference type="Pfam" id="PF13649">
    <property type="entry name" value="Methyltransf_25"/>
    <property type="match status" value="1"/>
</dbReference>
<feature type="domain" description="Methyltransferase" evidence="1">
    <location>
        <begin position="56"/>
        <end position="151"/>
    </location>
</feature>
<protein>
    <recommendedName>
        <fullName evidence="1">Methyltransferase domain-containing protein</fullName>
    </recommendedName>
</protein>
<accession>A0A0F9DVX8</accession>
<dbReference type="AlphaFoldDB" id="A0A0F9DVX8"/>
<comment type="caution">
    <text evidence="2">The sequence shown here is derived from an EMBL/GenBank/DDBJ whole genome shotgun (WGS) entry which is preliminary data.</text>
</comment>
<dbReference type="InterPro" id="IPR029063">
    <property type="entry name" value="SAM-dependent_MTases_sf"/>
</dbReference>
<sequence>MTAKTHMPKGETVDEAFNDVAHDYDQWVQKALPGYNEIFDTAIELIPYRPEKAIEVLDLGAGTGLFCKHVLEAFPNASFVLYDLAGEMLEVARKRFAAFSNRFEYIQGDLVQVRYRLKFDLVISSMSIHHIGDPEKRALYRRIYQALRPGGAFINIDQIKGVGRFGELYWTTWLRKVREAGAKEKHIQKSIDRRRRFDRDASLLDQLDWMKMAGFLADCVYKNYFVGIFLALKPAKGG</sequence>
<organism evidence="2">
    <name type="scientific">marine sediment metagenome</name>
    <dbReference type="NCBI Taxonomy" id="412755"/>
    <lineage>
        <taxon>unclassified sequences</taxon>
        <taxon>metagenomes</taxon>
        <taxon>ecological metagenomes</taxon>
    </lineage>
</organism>
<evidence type="ECO:0000259" key="1">
    <source>
        <dbReference type="Pfam" id="PF13649"/>
    </source>
</evidence>
<dbReference type="CDD" id="cd02440">
    <property type="entry name" value="AdoMet_MTases"/>
    <property type="match status" value="1"/>
</dbReference>